<dbReference type="OrthoDB" id="6328726at2759"/>
<keyword evidence="2" id="KW-1185">Reference proteome</keyword>
<organism evidence="2 3">
    <name type="scientific">Temnothorax curvispinosus</name>
    <dbReference type="NCBI Taxonomy" id="300111"/>
    <lineage>
        <taxon>Eukaryota</taxon>
        <taxon>Metazoa</taxon>
        <taxon>Ecdysozoa</taxon>
        <taxon>Arthropoda</taxon>
        <taxon>Hexapoda</taxon>
        <taxon>Insecta</taxon>
        <taxon>Pterygota</taxon>
        <taxon>Neoptera</taxon>
        <taxon>Endopterygota</taxon>
        <taxon>Hymenoptera</taxon>
        <taxon>Apocrita</taxon>
        <taxon>Aculeata</taxon>
        <taxon>Formicoidea</taxon>
        <taxon>Formicidae</taxon>
        <taxon>Myrmicinae</taxon>
        <taxon>Temnothorax</taxon>
    </lineage>
</organism>
<sequence>MFREMNILIIAELFILNHVSYVLSRQLNFTIIKKSFNPELNYQDYLRDIPVARDVSHLPKEYYDAENAIRELQQLNRDNRNLMPEYRNLCETVTKRVDLIDSEYEYQPPYYHEVYCKGYSLLSEDERIVKQLQQKCAHPAFHCVQRSRILTFVKRSWENECWEPYTIEIPSGCDCMWPVTNLGEISQHY</sequence>
<feature type="chain" id="PRO_5026923500" evidence="1">
    <location>
        <begin position="25"/>
        <end position="189"/>
    </location>
</feature>
<gene>
    <name evidence="3" type="primary">LOC112465737</name>
</gene>
<dbReference type="RefSeq" id="XP_024889229.1">
    <property type="nucleotide sequence ID" value="XM_025033461.1"/>
</dbReference>
<name>A0A6J1R2J6_9HYME</name>
<feature type="signal peptide" evidence="1">
    <location>
        <begin position="1"/>
        <end position="24"/>
    </location>
</feature>
<keyword evidence="1" id="KW-0732">Signal</keyword>
<dbReference type="AlphaFoldDB" id="A0A6J1R2J6"/>
<protein>
    <submittedName>
        <fullName evidence="3">Uncharacterized protein LOC112465737</fullName>
    </submittedName>
</protein>
<evidence type="ECO:0000256" key="1">
    <source>
        <dbReference type="SAM" id="SignalP"/>
    </source>
</evidence>
<dbReference type="Proteomes" id="UP000504618">
    <property type="component" value="Unplaced"/>
</dbReference>
<evidence type="ECO:0000313" key="2">
    <source>
        <dbReference type="Proteomes" id="UP000504618"/>
    </source>
</evidence>
<dbReference type="GeneID" id="112465737"/>
<accession>A0A6J1R2J6</accession>
<reference evidence="3" key="1">
    <citation type="submission" date="2025-08" db="UniProtKB">
        <authorList>
            <consortium name="RefSeq"/>
        </authorList>
    </citation>
    <scope>IDENTIFICATION</scope>
    <source>
        <tissue evidence="3">Whole body</tissue>
    </source>
</reference>
<proteinExistence type="predicted"/>
<evidence type="ECO:0000313" key="3">
    <source>
        <dbReference type="RefSeq" id="XP_024889229.1"/>
    </source>
</evidence>